<dbReference type="InterPro" id="IPR055219">
    <property type="entry name" value="MinC_N_1"/>
</dbReference>
<dbReference type="Gene3D" id="3.30.160.540">
    <property type="match status" value="1"/>
</dbReference>
<dbReference type="InterPro" id="IPR013033">
    <property type="entry name" value="MinC"/>
</dbReference>
<reference evidence="10" key="1">
    <citation type="submission" date="2016-10" db="EMBL/GenBank/DDBJ databases">
        <authorList>
            <person name="Varghese N."/>
            <person name="Submissions S."/>
        </authorList>
    </citation>
    <scope>NUCLEOTIDE SEQUENCE [LARGE SCALE GENOMIC DNA]</scope>
    <source>
        <strain evidence="10">DSM 19181</strain>
    </source>
</reference>
<dbReference type="AlphaFoldDB" id="A0A1G9B1U0"/>
<sequence>MNNAVTLKGRTEGFQIILHASASFEEVVDQLKELTVQLKKDTQKGHELIFFVDTGNRLLSADEKKQISDIIEDEHFKISSYESDVISIEDAQKRAREARPKLEVRTVRSGQILEADGDLLLIGQVHPGGTVRATGSIFVIGELKGIAHAGFEGNENAIVLANFKYNAQVRIGGNVHVIENRDENLVQSEDIQFVYVNDLHIIEVGSLHYLKTIRPEIGKHSGGLF</sequence>
<dbReference type="Gene3D" id="2.160.20.70">
    <property type="match status" value="1"/>
</dbReference>
<keyword evidence="2 6" id="KW-0132">Cell division</keyword>
<comment type="similarity">
    <text evidence="1 6">Belongs to the MinC family.</text>
</comment>
<dbReference type="InterPro" id="IPR016098">
    <property type="entry name" value="CAP/MinC_C"/>
</dbReference>
<comment type="subunit">
    <text evidence="5 6">Interacts with MinD and FtsZ.</text>
</comment>
<evidence type="ECO:0000313" key="9">
    <source>
        <dbReference type="EMBL" id="SDK33487.1"/>
    </source>
</evidence>
<organism evidence="9 10">
    <name type="scientific">Alkalibacterium thalassium</name>
    <dbReference type="NCBI Taxonomy" id="426701"/>
    <lineage>
        <taxon>Bacteria</taxon>
        <taxon>Bacillati</taxon>
        <taxon>Bacillota</taxon>
        <taxon>Bacilli</taxon>
        <taxon>Lactobacillales</taxon>
        <taxon>Carnobacteriaceae</taxon>
        <taxon>Alkalibacterium</taxon>
    </lineage>
</organism>
<feature type="domain" description="Septum formation inhibitor MinC C-terminal" evidence="7">
    <location>
        <begin position="105"/>
        <end position="197"/>
    </location>
</feature>
<dbReference type="Pfam" id="PF03775">
    <property type="entry name" value="MinC_C"/>
    <property type="match status" value="1"/>
</dbReference>
<dbReference type="GO" id="GO:1901891">
    <property type="term" value="P:regulation of cell septum assembly"/>
    <property type="evidence" value="ECO:0007669"/>
    <property type="project" value="InterPro"/>
</dbReference>
<evidence type="ECO:0000256" key="6">
    <source>
        <dbReference type="HAMAP-Rule" id="MF_00267"/>
    </source>
</evidence>
<protein>
    <recommendedName>
        <fullName evidence="6">Probable septum site-determining protein MinC</fullName>
    </recommendedName>
</protein>
<dbReference type="RefSeq" id="WP_091267010.1">
    <property type="nucleotide sequence ID" value="NZ_FNFK01000024.1"/>
</dbReference>
<dbReference type="Pfam" id="PF22642">
    <property type="entry name" value="MinC_N_1"/>
    <property type="match status" value="1"/>
</dbReference>
<keyword evidence="10" id="KW-1185">Reference proteome</keyword>
<dbReference type="PANTHER" id="PTHR34108">
    <property type="entry name" value="SEPTUM SITE-DETERMINING PROTEIN MINC"/>
    <property type="match status" value="1"/>
</dbReference>
<dbReference type="GO" id="GO:0000917">
    <property type="term" value="P:division septum assembly"/>
    <property type="evidence" value="ECO:0007669"/>
    <property type="project" value="UniProtKB-KW"/>
</dbReference>
<evidence type="ECO:0000259" key="8">
    <source>
        <dbReference type="Pfam" id="PF22642"/>
    </source>
</evidence>
<dbReference type="STRING" id="426701.SAMN04488098_102415"/>
<dbReference type="InterPro" id="IPR005526">
    <property type="entry name" value="Septum_form_inhib_MinC_C"/>
</dbReference>
<keyword evidence="3 6" id="KW-0717">Septation</keyword>
<dbReference type="InterPro" id="IPR036145">
    <property type="entry name" value="MinC_C_sf"/>
</dbReference>
<dbReference type="PANTHER" id="PTHR34108:SF1">
    <property type="entry name" value="SEPTUM SITE-DETERMINING PROTEIN MINC"/>
    <property type="match status" value="1"/>
</dbReference>
<dbReference type="GO" id="GO:0000902">
    <property type="term" value="P:cell morphogenesis"/>
    <property type="evidence" value="ECO:0007669"/>
    <property type="project" value="InterPro"/>
</dbReference>
<evidence type="ECO:0000256" key="3">
    <source>
        <dbReference type="ARBA" id="ARBA00023210"/>
    </source>
</evidence>
<dbReference type="OrthoDB" id="9790810at2"/>
<proteinExistence type="inferred from homology"/>
<comment type="function">
    <text evidence="6">Cell division inhibitor that blocks the formation of polar Z ring septums. Rapidly oscillates between the poles of the cell to destabilize FtsZ filaments that have formed before they mature into polar Z rings. Prevents FtsZ polymerization.</text>
</comment>
<keyword evidence="4 6" id="KW-0131">Cell cycle</keyword>
<feature type="domain" description="Septum site-determining protein MinC N-terminal" evidence="8">
    <location>
        <begin position="5"/>
        <end position="80"/>
    </location>
</feature>
<dbReference type="Proteomes" id="UP000199433">
    <property type="component" value="Unassembled WGS sequence"/>
</dbReference>
<evidence type="ECO:0000256" key="1">
    <source>
        <dbReference type="ARBA" id="ARBA00006291"/>
    </source>
</evidence>
<accession>A0A1G9B1U0</accession>
<dbReference type="EMBL" id="FNFK01000024">
    <property type="protein sequence ID" value="SDK33487.1"/>
    <property type="molecule type" value="Genomic_DNA"/>
</dbReference>
<evidence type="ECO:0000256" key="2">
    <source>
        <dbReference type="ARBA" id="ARBA00022618"/>
    </source>
</evidence>
<dbReference type="SUPFAM" id="SSF63848">
    <property type="entry name" value="Cell-division inhibitor MinC, C-terminal domain"/>
    <property type="match status" value="1"/>
</dbReference>
<dbReference type="HAMAP" id="MF_00267">
    <property type="entry name" value="MinC"/>
    <property type="match status" value="1"/>
</dbReference>
<name>A0A1G9B1U0_9LACT</name>
<evidence type="ECO:0000313" key="10">
    <source>
        <dbReference type="Proteomes" id="UP000199433"/>
    </source>
</evidence>
<gene>
    <name evidence="6" type="primary">minC</name>
    <name evidence="9" type="ORF">SAMN04488098_102415</name>
</gene>
<evidence type="ECO:0000259" key="7">
    <source>
        <dbReference type="Pfam" id="PF03775"/>
    </source>
</evidence>
<evidence type="ECO:0000256" key="4">
    <source>
        <dbReference type="ARBA" id="ARBA00023306"/>
    </source>
</evidence>
<evidence type="ECO:0000256" key="5">
    <source>
        <dbReference type="ARBA" id="ARBA00046874"/>
    </source>
</evidence>